<dbReference type="EMBL" id="BJWL01000002">
    <property type="protein sequence ID" value="GFY82066.1"/>
    <property type="molecule type" value="Genomic_DNA"/>
</dbReference>
<evidence type="ECO:0000256" key="1">
    <source>
        <dbReference type="SAM" id="MobiDB-lite"/>
    </source>
</evidence>
<protein>
    <submittedName>
        <fullName evidence="2">Uncharacterized protein</fullName>
    </submittedName>
</protein>
<feature type="compositionally biased region" description="Gly residues" evidence="1">
    <location>
        <begin position="183"/>
        <end position="195"/>
    </location>
</feature>
<dbReference type="AlphaFoldDB" id="A0A7J0E786"/>
<organism evidence="2 3">
    <name type="scientific">Actinidia rufa</name>
    <dbReference type="NCBI Taxonomy" id="165716"/>
    <lineage>
        <taxon>Eukaryota</taxon>
        <taxon>Viridiplantae</taxon>
        <taxon>Streptophyta</taxon>
        <taxon>Embryophyta</taxon>
        <taxon>Tracheophyta</taxon>
        <taxon>Spermatophyta</taxon>
        <taxon>Magnoliopsida</taxon>
        <taxon>eudicotyledons</taxon>
        <taxon>Gunneridae</taxon>
        <taxon>Pentapetalae</taxon>
        <taxon>asterids</taxon>
        <taxon>Ericales</taxon>
        <taxon>Actinidiaceae</taxon>
        <taxon>Actinidia</taxon>
    </lineage>
</organism>
<evidence type="ECO:0000313" key="3">
    <source>
        <dbReference type="Proteomes" id="UP000585474"/>
    </source>
</evidence>
<feature type="compositionally biased region" description="Basic residues" evidence="1">
    <location>
        <begin position="21"/>
        <end position="34"/>
    </location>
</feature>
<accession>A0A7J0E786</accession>
<feature type="region of interest" description="Disordered" evidence="1">
    <location>
        <begin position="21"/>
        <end position="46"/>
    </location>
</feature>
<dbReference type="PANTHER" id="PTHR36792">
    <property type="entry name" value="EXPRESSED PROTEIN"/>
    <property type="match status" value="1"/>
</dbReference>
<evidence type="ECO:0000313" key="2">
    <source>
        <dbReference type="EMBL" id="GFY82066.1"/>
    </source>
</evidence>
<sequence length="215" mass="23504">MGKSLPSTAKLQDFARIIASHKPHRPKHAPRHRVVPAPEPASKHRARVESERLRVNMEESSRRLEGERGRVPLATVVSDCVKRWFEDTSPRPRAATPPCRSWSARCIAAAMAFPETPRRAVLGSVKLQGVDPQYGESVINVLVTMLVTRIRMIWRMMPNKYGCLIVPTLTITKRGKGLQEVSGDGGEVAGGGGGAEKLTDGGGVRDRVLSNRGSI</sequence>
<name>A0A7J0E786_9ERIC</name>
<keyword evidence="3" id="KW-1185">Reference proteome</keyword>
<dbReference type="PANTHER" id="PTHR36792:SF5">
    <property type="entry name" value="SEL1 REPEAT PROTEIN"/>
    <property type="match status" value="1"/>
</dbReference>
<proteinExistence type="predicted"/>
<dbReference type="Proteomes" id="UP000585474">
    <property type="component" value="Unassembled WGS sequence"/>
</dbReference>
<comment type="caution">
    <text evidence="2">The sequence shown here is derived from an EMBL/GenBank/DDBJ whole genome shotgun (WGS) entry which is preliminary data.</text>
</comment>
<feature type="compositionally biased region" description="Basic and acidic residues" evidence="1">
    <location>
        <begin position="197"/>
        <end position="209"/>
    </location>
</feature>
<reference evidence="2 3" key="1">
    <citation type="submission" date="2019-07" db="EMBL/GenBank/DDBJ databases">
        <title>De Novo Assembly of kiwifruit Actinidia rufa.</title>
        <authorList>
            <person name="Sugita-Konishi S."/>
            <person name="Sato K."/>
            <person name="Mori E."/>
            <person name="Abe Y."/>
            <person name="Kisaki G."/>
            <person name="Hamano K."/>
            <person name="Suezawa K."/>
            <person name="Otani M."/>
            <person name="Fukuda T."/>
            <person name="Manabe T."/>
            <person name="Gomi K."/>
            <person name="Tabuchi M."/>
            <person name="Akimitsu K."/>
            <person name="Kataoka I."/>
        </authorList>
    </citation>
    <scope>NUCLEOTIDE SEQUENCE [LARGE SCALE GENOMIC DNA]</scope>
    <source>
        <strain evidence="3">cv. Fuchu</strain>
    </source>
</reference>
<feature type="region of interest" description="Disordered" evidence="1">
    <location>
        <begin position="181"/>
        <end position="215"/>
    </location>
</feature>
<gene>
    <name evidence="2" type="ORF">Acr_02g0003060</name>
</gene>